<evidence type="ECO:0000256" key="1">
    <source>
        <dbReference type="SAM" id="MobiDB-lite"/>
    </source>
</evidence>
<reference evidence="3" key="1">
    <citation type="submission" date="2016-10" db="EMBL/GenBank/DDBJ databases">
        <authorList>
            <person name="Varghese N."/>
            <person name="Submissions S."/>
        </authorList>
    </citation>
    <scope>NUCLEOTIDE SEQUENCE [LARGE SCALE GENOMIC DNA]</scope>
    <source>
        <strain evidence="3">CGMCC 1.7061</strain>
    </source>
</reference>
<dbReference type="RefSeq" id="WP_175481965.1">
    <property type="nucleotide sequence ID" value="NZ_FOUE01000008.1"/>
</dbReference>
<proteinExistence type="predicted"/>
<evidence type="ECO:0000313" key="3">
    <source>
        <dbReference type="Proteomes" id="UP000198519"/>
    </source>
</evidence>
<name>A0A1I4TM61_9GAMM</name>
<dbReference type="AlphaFoldDB" id="A0A1I4TM61"/>
<sequence>MAKKQRMTKEDASRIQSNEDKQGENKTKQRPFKARAQRAATKNQET</sequence>
<accession>A0A1I4TM61</accession>
<evidence type="ECO:0000313" key="2">
    <source>
        <dbReference type="EMBL" id="SFM77713.1"/>
    </source>
</evidence>
<organism evidence="2 3">
    <name type="scientific">Marinobacter zhejiangensis</name>
    <dbReference type="NCBI Taxonomy" id="488535"/>
    <lineage>
        <taxon>Bacteria</taxon>
        <taxon>Pseudomonadati</taxon>
        <taxon>Pseudomonadota</taxon>
        <taxon>Gammaproteobacteria</taxon>
        <taxon>Pseudomonadales</taxon>
        <taxon>Marinobacteraceae</taxon>
        <taxon>Marinobacter</taxon>
    </lineage>
</organism>
<feature type="compositionally biased region" description="Basic and acidic residues" evidence="1">
    <location>
        <begin position="7"/>
        <end position="27"/>
    </location>
</feature>
<feature type="region of interest" description="Disordered" evidence="1">
    <location>
        <begin position="1"/>
        <end position="46"/>
    </location>
</feature>
<keyword evidence="3" id="KW-1185">Reference proteome</keyword>
<dbReference type="EMBL" id="FOUE01000008">
    <property type="protein sequence ID" value="SFM77713.1"/>
    <property type="molecule type" value="Genomic_DNA"/>
</dbReference>
<dbReference type="Proteomes" id="UP000198519">
    <property type="component" value="Unassembled WGS sequence"/>
</dbReference>
<protein>
    <submittedName>
        <fullName evidence="2">Uncharacterized protein</fullName>
    </submittedName>
</protein>
<gene>
    <name evidence="2" type="ORF">SAMN04487963_3660</name>
</gene>